<organism evidence="1 2">
    <name type="scientific">Euplotes crassus</name>
    <dbReference type="NCBI Taxonomy" id="5936"/>
    <lineage>
        <taxon>Eukaryota</taxon>
        <taxon>Sar</taxon>
        <taxon>Alveolata</taxon>
        <taxon>Ciliophora</taxon>
        <taxon>Intramacronucleata</taxon>
        <taxon>Spirotrichea</taxon>
        <taxon>Hypotrichia</taxon>
        <taxon>Euplotida</taxon>
        <taxon>Euplotidae</taxon>
        <taxon>Moneuplotes</taxon>
    </lineage>
</organism>
<proteinExistence type="predicted"/>
<comment type="caution">
    <text evidence="1">The sequence shown here is derived from an EMBL/GenBank/DDBJ whole genome shotgun (WGS) entry which is preliminary data.</text>
</comment>
<dbReference type="Proteomes" id="UP001295684">
    <property type="component" value="Unassembled WGS sequence"/>
</dbReference>
<protein>
    <submittedName>
        <fullName evidence="1">Uncharacterized protein</fullName>
    </submittedName>
</protein>
<keyword evidence="2" id="KW-1185">Reference proteome</keyword>
<sequence length="238" mass="28064">MEEVPASQKSLPSVSQPSTNLSYDSVKITDLEKVKNLIDHIKKDLQTDIEYMETEINNVRVEISGIHNDLIDKADKTLISQMNKKLIEFVPYLEFNAMGKSLTNYCPMENHRVLEENFEALRGRLYQYELSKQVDKKFKKMQDEFNEKLTQFTTRDEFLEKQKVLQDRLMTIESDIKRNERALIEINADKLPAIIQVMDEKIDMKDLNLELRGLHLRLDQFALQDEVNNNRKSFEEFQ</sequence>
<reference evidence="1" key="1">
    <citation type="submission" date="2023-07" db="EMBL/GenBank/DDBJ databases">
        <authorList>
            <consortium name="AG Swart"/>
            <person name="Singh M."/>
            <person name="Singh A."/>
            <person name="Seah K."/>
            <person name="Emmerich C."/>
        </authorList>
    </citation>
    <scope>NUCLEOTIDE SEQUENCE</scope>
    <source>
        <strain evidence="1">DP1</strain>
    </source>
</reference>
<evidence type="ECO:0000313" key="2">
    <source>
        <dbReference type="Proteomes" id="UP001295684"/>
    </source>
</evidence>
<dbReference type="EMBL" id="CAMPGE010001831">
    <property type="protein sequence ID" value="CAI2360631.1"/>
    <property type="molecule type" value="Genomic_DNA"/>
</dbReference>
<accession>A0AAD1X7K2</accession>
<dbReference type="AlphaFoldDB" id="A0AAD1X7K2"/>
<gene>
    <name evidence="1" type="ORF">ECRASSUSDP1_LOCUS1935</name>
</gene>
<evidence type="ECO:0000313" key="1">
    <source>
        <dbReference type="EMBL" id="CAI2360631.1"/>
    </source>
</evidence>
<name>A0AAD1X7K2_EUPCR</name>